<feature type="compositionally biased region" description="Polar residues" evidence="1">
    <location>
        <begin position="175"/>
        <end position="186"/>
    </location>
</feature>
<name>A0A4U0RJG2_9ACTN</name>
<keyword evidence="4" id="KW-1185">Reference proteome</keyword>
<organism evidence="3 4">
    <name type="scientific">Actinacidiphila oryziradicis</name>
    <dbReference type="NCBI Taxonomy" id="2571141"/>
    <lineage>
        <taxon>Bacteria</taxon>
        <taxon>Bacillati</taxon>
        <taxon>Actinomycetota</taxon>
        <taxon>Actinomycetes</taxon>
        <taxon>Kitasatosporales</taxon>
        <taxon>Streptomycetaceae</taxon>
        <taxon>Actinacidiphila</taxon>
    </lineage>
</organism>
<evidence type="ECO:0000313" key="3">
    <source>
        <dbReference type="EMBL" id="TJZ94870.1"/>
    </source>
</evidence>
<comment type="caution">
    <text evidence="3">The sequence shown here is derived from an EMBL/GenBank/DDBJ whole genome shotgun (WGS) entry which is preliminary data.</text>
</comment>
<proteinExistence type="predicted"/>
<keyword evidence="2" id="KW-1133">Transmembrane helix</keyword>
<sequence>MVDSAQGPVEEFAAWLRQMRLVGGDLSVRELVRRTEQDGLRVARSTLQDALDAKRLPSIDNAVAMVRAMTGDEAAVDDCRTRWWRARSAVTGVPMPPPPAPPSARRPHSPAVLPPSAAVPRTDQAGADTGWPRVPAMAPERLPVWKRKKTALISFAAVLAVAAGSIYGVYAADSPRSSSGAPNPTHSSTPGAATAAAGTASAPLPPYLHIQAEVGGCLPTGYYDETAAQYQQHPSSNGRRVGQGTIDITNQTSSNEAVLLTGLHVLVRHRQPAPTTGIVVGDGQCGAAQAVRPFTTDLDKPGPVAIAQPDPGGPNDPGHPPVTFPFKISPGDPEVFELTAKDTTCDCAIAVEIDWVAAGKAGKTILDNGGHGFSVLAAPDLPAYQLGGPHNDKLVPAKYKDIVLGS</sequence>
<accession>A0A4U0RJG2</accession>
<feature type="compositionally biased region" description="Low complexity" evidence="1">
    <location>
        <begin position="109"/>
        <end position="120"/>
    </location>
</feature>
<keyword evidence="2" id="KW-0472">Membrane</keyword>
<feature type="transmembrane region" description="Helical" evidence="2">
    <location>
        <begin position="151"/>
        <end position="170"/>
    </location>
</feature>
<feature type="compositionally biased region" description="Pro residues" evidence="1">
    <location>
        <begin position="94"/>
        <end position="104"/>
    </location>
</feature>
<dbReference type="AlphaFoldDB" id="A0A4U0RJG2"/>
<evidence type="ECO:0000256" key="2">
    <source>
        <dbReference type="SAM" id="Phobius"/>
    </source>
</evidence>
<feature type="compositionally biased region" description="Low complexity" evidence="1">
    <location>
        <begin position="187"/>
        <end position="199"/>
    </location>
</feature>
<protein>
    <recommendedName>
        <fullName evidence="5">Helix-turn-helix domain-containing protein</fullName>
    </recommendedName>
</protein>
<evidence type="ECO:0000256" key="1">
    <source>
        <dbReference type="SAM" id="MobiDB-lite"/>
    </source>
</evidence>
<dbReference type="RefSeq" id="WP_136731159.1">
    <property type="nucleotide sequence ID" value="NZ_SUMC01000197.1"/>
</dbReference>
<reference evidence="3 4" key="1">
    <citation type="submission" date="2019-04" db="EMBL/GenBank/DDBJ databases">
        <title>Streptomyces oryziradicis sp. nov., a novel actinomycete isolated from rhizosphere soil of rice (Oryza sativa L.).</title>
        <authorList>
            <person name="Li C."/>
        </authorList>
    </citation>
    <scope>NUCLEOTIDE SEQUENCE [LARGE SCALE GENOMIC DNA]</scope>
    <source>
        <strain evidence="3 4">NEAU-C40</strain>
    </source>
</reference>
<dbReference type="EMBL" id="SUMC01000197">
    <property type="protein sequence ID" value="TJZ94870.1"/>
    <property type="molecule type" value="Genomic_DNA"/>
</dbReference>
<evidence type="ECO:0008006" key="5">
    <source>
        <dbReference type="Google" id="ProtNLM"/>
    </source>
</evidence>
<evidence type="ECO:0000313" key="4">
    <source>
        <dbReference type="Proteomes" id="UP000305778"/>
    </source>
</evidence>
<dbReference type="OrthoDB" id="4230433at2"/>
<feature type="region of interest" description="Disordered" evidence="1">
    <location>
        <begin position="174"/>
        <end position="199"/>
    </location>
</feature>
<dbReference type="Proteomes" id="UP000305778">
    <property type="component" value="Unassembled WGS sequence"/>
</dbReference>
<feature type="region of interest" description="Disordered" evidence="1">
    <location>
        <begin position="90"/>
        <end position="135"/>
    </location>
</feature>
<keyword evidence="2" id="KW-0812">Transmembrane</keyword>
<gene>
    <name evidence="3" type="ORF">FCI23_52840</name>
</gene>